<dbReference type="InterPro" id="IPR049083">
    <property type="entry name" value="TACO1_YebC_N"/>
</dbReference>
<keyword evidence="4" id="KW-0238">DNA-binding</keyword>
<dbReference type="Pfam" id="PF20772">
    <property type="entry name" value="TACO1_YebC_N"/>
    <property type="match status" value="1"/>
</dbReference>
<name>A0A917CI91_9GAMM</name>
<evidence type="ECO:0000259" key="5">
    <source>
        <dbReference type="Pfam" id="PF01709"/>
    </source>
</evidence>
<evidence type="ECO:0000256" key="4">
    <source>
        <dbReference type="HAMAP-Rule" id="MF_00693"/>
    </source>
</evidence>
<comment type="subcellular location">
    <subcellularLocation>
        <location evidence="4">Cytoplasm</location>
    </subcellularLocation>
</comment>
<dbReference type="SUPFAM" id="SSF75625">
    <property type="entry name" value="YebC-like"/>
    <property type="match status" value="1"/>
</dbReference>
<dbReference type="InterPro" id="IPR026564">
    <property type="entry name" value="Transcrip_reg_TACO1-like_dom3"/>
</dbReference>
<dbReference type="GO" id="GO:0006355">
    <property type="term" value="P:regulation of DNA-templated transcription"/>
    <property type="evidence" value="ECO:0007669"/>
    <property type="project" value="UniProtKB-UniRule"/>
</dbReference>
<dbReference type="NCBIfam" id="NF009044">
    <property type="entry name" value="PRK12378.1"/>
    <property type="match status" value="1"/>
</dbReference>
<keyword evidence="3 4" id="KW-0804">Transcription</keyword>
<protein>
    <recommendedName>
        <fullName evidence="4">Probable transcriptional regulatory protein GCM10011365_05910</fullName>
    </recommendedName>
</protein>
<dbReference type="HAMAP" id="MF_00693">
    <property type="entry name" value="Transcrip_reg_TACO1"/>
    <property type="match status" value="1"/>
</dbReference>
<feature type="domain" description="TACO1/YebC-like second and third" evidence="5">
    <location>
        <begin position="90"/>
        <end position="246"/>
    </location>
</feature>
<keyword evidence="4" id="KW-0963">Cytoplasm</keyword>
<dbReference type="InterPro" id="IPR029072">
    <property type="entry name" value="YebC-like"/>
</dbReference>
<evidence type="ECO:0000256" key="2">
    <source>
        <dbReference type="ARBA" id="ARBA00023015"/>
    </source>
</evidence>
<sequence>MPFIVEDNMGRAYQNRKESMAKTSDANARVYSKYSRKIYVCAKSGGTDPDGNLELRSLLDEAKKSQVPAHVIKKAIDKAEGGAGEDFDVARYEGYGPGNCMVIVDCLTDNPNRTFGDVRLCFTKTDCSIGTQGTVMHMFDHCAILVFSGDDEDAVLEALLEADVDVTDIESSEDGYISVFTPHTEFHKAKQALQDVYTDIEFQVSEIQFVPQTTVDISDEEEIARFDKFIDMLDELEDVQNVYHNAILQR</sequence>
<keyword evidence="8" id="KW-1185">Reference proteome</keyword>
<organism evidence="7 8">
    <name type="scientific">Marinicella pacifica</name>
    <dbReference type="NCBI Taxonomy" id="1171543"/>
    <lineage>
        <taxon>Bacteria</taxon>
        <taxon>Pseudomonadati</taxon>
        <taxon>Pseudomonadota</taxon>
        <taxon>Gammaproteobacteria</taxon>
        <taxon>Lysobacterales</taxon>
        <taxon>Marinicellaceae</taxon>
        <taxon>Marinicella</taxon>
    </lineage>
</organism>
<dbReference type="InterPro" id="IPR017856">
    <property type="entry name" value="Integrase-like_N"/>
</dbReference>
<dbReference type="GO" id="GO:0005829">
    <property type="term" value="C:cytosol"/>
    <property type="evidence" value="ECO:0007669"/>
    <property type="project" value="TreeGrafter"/>
</dbReference>
<dbReference type="GO" id="GO:0003677">
    <property type="term" value="F:DNA binding"/>
    <property type="evidence" value="ECO:0007669"/>
    <property type="project" value="UniProtKB-UniRule"/>
</dbReference>
<comment type="caution">
    <text evidence="7">The sequence shown here is derived from an EMBL/GenBank/DDBJ whole genome shotgun (WGS) entry which is preliminary data.</text>
</comment>
<reference evidence="7" key="1">
    <citation type="journal article" date="2014" name="Int. J. Syst. Evol. Microbiol.">
        <title>Complete genome sequence of Corynebacterium casei LMG S-19264T (=DSM 44701T), isolated from a smear-ripened cheese.</title>
        <authorList>
            <consortium name="US DOE Joint Genome Institute (JGI-PGF)"/>
            <person name="Walter F."/>
            <person name="Albersmeier A."/>
            <person name="Kalinowski J."/>
            <person name="Ruckert C."/>
        </authorList>
    </citation>
    <scope>NUCLEOTIDE SEQUENCE</scope>
    <source>
        <strain evidence="7">CGMCC 1.12181</strain>
    </source>
</reference>
<accession>A0A917CI91</accession>
<reference evidence="7" key="2">
    <citation type="submission" date="2020-09" db="EMBL/GenBank/DDBJ databases">
        <authorList>
            <person name="Sun Q."/>
            <person name="Zhou Y."/>
        </authorList>
    </citation>
    <scope>NUCLEOTIDE SEQUENCE</scope>
    <source>
        <strain evidence="7">CGMCC 1.12181</strain>
    </source>
</reference>
<dbReference type="Gene3D" id="3.30.70.980">
    <property type="match status" value="2"/>
</dbReference>
<evidence type="ECO:0000313" key="7">
    <source>
        <dbReference type="EMBL" id="GGF87637.1"/>
    </source>
</evidence>
<dbReference type="InterPro" id="IPR002876">
    <property type="entry name" value="Transcrip_reg_TACO1-like"/>
</dbReference>
<dbReference type="Gene3D" id="1.10.10.200">
    <property type="match status" value="1"/>
</dbReference>
<dbReference type="Proteomes" id="UP000605253">
    <property type="component" value="Unassembled WGS sequence"/>
</dbReference>
<keyword evidence="2 4" id="KW-0805">Transcription regulation</keyword>
<dbReference type="InterPro" id="IPR048300">
    <property type="entry name" value="TACO1_YebC-like_2nd/3rd_dom"/>
</dbReference>
<dbReference type="PANTHER" id="PTHR12532">
    <property type="entry name" value="TRANSLATIONAL ACTIVATOR OF CYTOCHROME C OXIDASE 1"/>
    <property type="match status" value="1"/>
</dbReference>
<proteinExistence type="inferred from homology"/>
<evidence type="ECO:0000313" key="8">
    <source>
        <dbReference type="Proteomes" id="UP000605253"/>
    </source>
</evidence>
<feature type="domain" description="TACO1/YebC-like N-terminal" evidence="6">
    <location>
        <begin position="12"/>
        <end position="81"/>
    </location>
</feature>
<evidence type="ECO:0000256" key="3">
    <source>
        <dbReference type="ARBA" id="ARBA00023163"/>
    </source>
</evidence>
<gene>
    <name evidence="7" type="ORF">GCM10011365_05910</name>
</gene>
<comment type="similarity">
    <text evidence="1 4">Belongs to the TACO1 family.</text>
</comment>
<evidence type="ECO:0000256" key="1">
    <source>
        <dbReference type="ARBA" id="ARBA00008724"/>
    </source>
</evidence>
<dbReference type="Pfam" id="PF01709">
    <property type="entry name" value="Transcrip_reg"/>
    <property type="match status" value="1"/>
</dbReference>
<evidence type="ECO:0000259" key="6">
    <source>
        <dbReference type="Pfam" id="PF20772"/>
    </source>
</evidence>
<dbReference type="EMBL" id="BMEO01000002">
    <property type="protein sequence ID" value="GGF87637.1"/>
    <property type="molecule type" value="Genomic_DNA"/>
</dbReference>
<dbReference type="PANTHER" id="PTHR12532:SF0">
    <property type="entry name" value="TRANSLATIONAL ACTIVATOR OF CYTOCHROME C OXIDASE 1"/>
    <property type="match status" value="1"/>
</dbReference>
<dbReference type="AlphaFoldDB" id="A0A917CI91"/>